<dbReference type="Pfam" id="PF10316">
    <property type="entry name" value="7TM_GPCR_Srbc"/>
    <property type="match status" value="1"/>
</dbReference>
<proteinExistence type="predicted"/>
<feature type="transmembrane region" description="Helical" evidence="1">
    <location>
        <begin position="164"/>
        <end position="186"/>
    </location>
</feature>
<sequence length="211" mass="24318">MFVITGLFLGSVMTVRSVLAAFIAIERCFATYFPVLFYNYRWRCSSSIFIICIILIALTEPLLFFAMLNFKFPRISNCKSFICVAPEGYKLYSATLTSFYGVLNYVFSFFLCWKLIVIYYKNRPSYTDLKKANILSMTDGLSSFIFELLPSIVLRLNFVEFANFGPILTIIRLVGKLFESCIMLYVMRQKKRKSVVAYGIQPHITATNVIE</sequence>
<organism evidence="3 4">
    <name type="scientific">Caenorhabditis angaria</name>
    <dbReference type="NCBI Taxonomy" id="860376"/>
    <lineage>
        <taxon>Eukaryota</taxon>
        <taxon>Metazoa</taxon>
        <taxon>Ecdysozoa</taxon>
        <taxon>Nematoda</taxon>
        <taxon>Chromadorea</taxon>
        <taxon>Rhabditida</taxon>
        <taxon>Rhabditina</taxon>
        <taxon>Rhabditomorpha</taxon>
        <taxon>Rhabditoidea</taxon>
        <taxon>Rhabditidae</taxon>
        <taxon>Peloderinae</taxon>
        <taxon>Caenorhabditis</taxon>
    </lineage>
</organism>
<evidence type="ECO:0000313" key="2">
    <source>
        <dbReference type="EMBL" id="CAI5454485.1"/>
    </source>
</evidence>
<reference evidence="3" key="1">
    <citation type="submission" date="2022-11" db="EMBL/GenBank/DDBJ databases">
        <authorList>
            <person name="Kikuchi T."/>
        </authorList>
    </citation>
    <scope>NUCLEOTIDE SEQUENCE</scope>
    <source>
        <strain evidence="3">PS1010</strain>
    </source>
</reference>
<dbReference type="InterPro" id="IPR019420">
    <property type="entry name" value="7TM_GPCR_serpentine_rcpt_Srbc"/>
</dbReference>
<evidence type="ECO:0000256" key="1">
    <source>
        <dbReference type="SAM" id="Phobius"/>
    </source>
</evidence>
<dbReference type="EMBL" id="CANHGI010000006">
    <property type="protein sequence ID" value="CAI5454486.1"/>
    <property type="molecule type" value="Genomic_DNA"/>
</dbReference>
<comment type="caution">
    <text evidence="3">The sequence shown here is derived from an EMBL/GenBank/DDBJ whole genome shotgun (WGS) entry which is preliminary data.</text>
</comment>
<feature type="transmembrane region" description="Helical" evidence="1">
    <location>
        <begin position="99"/>
        <end position="120"/>
    </location>
</feature>
<evidence type="ECO:0000313" key="3">
    <source>
        <dbReference type="EMBL" id="CAI5454486.1"/>
    </source>
</evidence>
<dbReference type="Proteomes" id="UP001152747">
    <property type="component" value="Unassembled WGS sequence"/>
</dbReference>
<feature type="transmembrane region" description="Helical" evidence="1">
    <location>
        <begin position="141"/>
        <end position="158"/>
    </location>
</feature>
<dbReference type="AlphaFoldDB" id="A0A9P1J0S5"/>
<dbReference type="PANTHER" id="PTHR10664">
    <property type="entry name" value="SERPENTINE RECEPTOR-C.ELEGANS"/>
    <property type="match status" value="1"/>
</dbReference>
<gene>
    <name evidence="2" type="ORF">CAMP_LOCUS17122</name>
    <name evidence="3" type="ORF">CAMP_LOCUS17123</name>
</gene>
<keyword evidence="1" id="KW-1133">Transmembrane helix</keyword>
<evidence type="ECO:0000313" key="4">
    <source>
        <dbReference type="Proteomes" id="UP001152747"/>
    </source>
</evidence>
<protein>
    <submittedName>
        <fullName evidence="3">Uncharacterized protein</fullName>
    </submittedName>
</protein>
<dbReference type="EMBL" id="CANHGI010000006">
    <property type="protein sequence ID" value="CAI5454485.1"/>
    <property type="molecule type" value="Genomic_DNA"/>
</dbReference>
<feature type="transmembrane region" description="Helical" evidence="1">
    <location>
        <begin position="46"/>
        <end position="67"/>
    </location>
</feature>
<keyword evidence="1" id="KW-0812">Transmembrane</keyword>
<keyword evidence="4" id="KW-1185">Reference proteome</keyword>
<dbReference type="PANTHER" id="PTHR10664:SF31">
    <property type="entry name" value="SERPENTINE RECEPTOR, CLASS BC (CLASS B-LIKE)"/>
    <property type="match status" value="1"/>
</dbReference>
<keyword evidence="1" id="KW-0472">Membrane</keyword>
<name>A0A9P1J0S5_9PELO</name>
<accession>A0A9P1J0S5</accession>